<evidence type="ECO:0000313" key="1">
    <source>
        <dbReference type="EMBL" id="KAK0709955.1"/>
    </source>
</evidence>
<comment type="caution">
    <text evidence="1">The sequence shown here is derived from an EMBL/GenBank/DDBJ whole genome shotgun (WGS) entry which is preliminary data.</text>
</comment>
<name>A0AA40DNQ6_9PEZI</name>
<dbReference type="GeneID" id="85325903"/>
<sequence length="83" mass="9108">MTLSTDYCRLLTTLENESGEAYLHRNARHACSKSPSPVHDSYNGAVCRVYGKSPCQCSKLSYSREASAPCRTCGKTPCVCDKI</sequence>
<dbReference type="EMBL" id="JAUIRO010000006">
    <property type="protein sequence ID" value="KAK0709955.1"/>
    <property type="molecule type" value="Genomic_DNA"/>
</dbReference>
<proteinExistence type="predicted"/>
<reference evidence="1" key="1">
    <citation type="submission" date="2023-06" db="EMBL/GenBank/DDBJ databases">
        <title>Genome-scale phylogeny and comparative genomics of the fungal order Sordariales.</title>
        <authorList>
            <consortium name="Lawrence Berkeley National Laboratory"/>
            <person name="Hensen N."/>
            <person name="Bonometti L."/>
            <person name="Westerberg I."/>
            <person name="Brannstrom I.O."/>
            <person name="Guillou S."/>
            <person name="Cros-Aarteil S."/>
            <person name="Calhoun S."/>
            <person name="Haridas S."/>
            <person name="Kuo A."/>
            <person name="Mondo S."/>
            <person name="Pangilinan J."/>
            <person name="Riley R."/>
            <person name="LaButti K."/>
            <person name="Andreopoulos B."/>
            <person name="Lipzen A."/>
            <person name="Chen C."/>
            <person name="Yanf M."/>
            <person name="Daum C."/>
            <person name="Ng V."/>
            <person name="Clum A."/>
            <person name="Steindorff A."/>
            <person name="Ohm R."/>
            <person name="Martin F."/>
            <person name="Silar P."/>
            <person name="Natvig D."/>
            <person name="Lalanne C."/>
            <person name="Gautier V."/>
            <person name="Ament-velasquez S.L."/>
            <person name="Kruys A."/>
            <person name="Hutchinson M.I."/>
            <person name="Powell A.J."/>
            <person name="Barry K."/>
            <person name="Miller A.N."/>
            <person name="Grigoriev I.V."/>
            <person name="Debuchy R."/>
            <person name="Gladieux P."/>
            <person name="Thoren M.H."/>
            <person name="Johannesson H."/>
        </authorList>
    </citation>
    <scope>NUCLEOTIDE SEQUENCE</scope>
    <source>
        <strain evidence="1">SMH2392-1A</strain>
    </source>
</reference>
<organism evidence="1 2">
    <name type="scientific">Lasiosphaeria miniovina</name>
    <dbReference type="NCBI Taxonomy" id="1954250"/>
    <lineage>
        <taxon>Eukaryota</taxon>
        <taxon>Fungi</taxon>
        <taxon>Dikarya</taxon>
        <taxon>Ascomycota</taxon>
        <taxon>Pezizomycotina</taxon>
        <taxon>Sordariomycetes</taxon>
        <taxon>Sordariomycetidae</taxon>
        <taxon>Sordariales</taxon>
        <taxon>Lasiosphaeriaceae</taxon>
        <taxon>Lasiosphaeria</taxon>
    </lineage>
</organism>
<dbReference type="AlphaFoldDB" id="A0AA40DNQ6"/>
<dbReference type="Proteomes" id="UP001172101">
    <property type="component" value="Unassembled WGS sequence"/>
</dbReference>
<keyword evidence="2" id="KW-1185">Reference proteome</keyword>
<protein>
    <submittedName>
        <fullName evidence="1">Uncharacterized protein</fullName>
    </submittedName>
</protein>
<gene>
    <name evidence="1" type="ORF">B0T26DRAFT_723604</name>
</gene>
<dbReference type="RefSeq" id="XP_060293259.1">
    <property type="nucleotide sequence ID" value="XM_060442633.1"/>
</dbReference>
<accession>A0AA40DNQ6</accession>
<evidence type="ECO:0000313" key="2">
    <source>
        <dbReference type="Proteomes" id="UP001172101"/>
    </source>
</evidence>